<organism evidence="1 2">
    <name type="scientific">Morchella conica CCBAS932</name>
    <dbReference type="NCBI Taxonomy" id="1392247"/>
    <lineage>
        <taxon>Eukaryota</taxon>
        <taxon>Fungi</taxon>
        <taxon>Dikarya</taxon>
        <taxon>Ascomycota</taxon>
        <taxon>Pezizomycotina</taxon>
        <taxon>Pezizomycetes</taxon>
        <taxon>Pezizales</taxon>
        <taxon>Morchellaceae</taxon>
        <taxon>Morchella</taxon>
    </lineage>
</organism>
<evidence type="ECO:0000313" key="1">
    <source>
        <dbReference type="EMBL" id="RPB13710.1"/>
    </source>
</evidence>
<dbReference type="InParanoid" id="A0A3N4KT72"/>
<accession>A0A3N4KT72</accession>
<dbReference type="AlphaFoldDB" id="A0A3N4KT72"/>
<dbReference type="OrthoDB" id="10626097at2759"/>
<keyword evidence="2" id="KW-1185">Reference proteome</keyword>
<protein>
    <submittedName>
        <fullName evidence="1">Uncharacterized protein</fullName>
    </submittedName>
</protein>
<reference evidence="1 2" key="1">
    <citation type="journal article" date="2018" name="Nat. Ecol. Evol.">
        <title>Pezizomycetes genomes reveal the molecular basis of ectomycorrhizal truffle lifestyle.</title>
        <authorList>
            <person name="Murat C."/>
            <person name="Payen T."/>
            <person name="Noel B."/>
            <person name="Kuo A."/>
            <person name="Morin E."/>
            <person name="Chen J."/>
            <person name="Kohler A."/>
            <person name="Krizsan K."/>
            <person name="Balestrini R."/>
            <person name="Da Silva C."/>
            <person name="Montanini B."/>
            <person name="Hainaut M."/>
            <person name="Levati E."/>
            <person name="Barry K.W."/>
            <person name="Belfiori B."/>
            <person name="Cichocki N."/>
            <person name="Clum A."/>
            <person name="Dockter R.B."/>
            <person name="Fauchery L."/>
            <person name="Guy J."/>
            <person name="Iotti M."/>
            <person name="Le Tacon F."/>
            <person name="Lindquist E.A."/>
            <person name="Lipzen A."/>
            <person name="Malagnac F."/>
            <person name="Mello A."/>
            <person name="Molinier V."/>
            <person name="Miyauchi S."/>
            <person name="Poulain J."/>
            <person name="Riccioni C."/>
            <person name="Rubini A."/>
            <person name="Sitrit Y."/>
            <person name="Splivallo R."/>
            <person name="Traeger S."/>
            <person name="Wang M."/>
            <person name="Zifcakova L."/>
            <person name="Wipf D."/>
            <person name="Zambonelli A."/>
            <person name="Paolocci F."/>
            <person name="Nowrousian M."/>
            <person name="Ottonello S."/>
            <person name="Baldrian P."/>
            <person name="Spatafora J.W."/>
            <person name="Henrissat B."/>
            <person name="Nagy L.G."/>
            <person name="Aury J.M."/>
            <person name="Wincker P."/>
            <person name="Grigoriev I.V."/>
            <person name="Bonfante P."/>
            <person name="Martin F.M."/>
        </authorList>
    </citation>
    <scope>NUCLEOTIDE SEQUENCE [LARGE SCALE GENOMIC DNA]</scope>
    <source>
        <strain evidence="1 2">CCBAS932</strain>
    </source>
</reference>
<evidence type="ECO:0000313" key="2">
    <source>
        <dbReference type="Proteomes" id="UP000277580"/>
    </source>
</evidence>
<dbReference type="Proteomes" id="UP000277580">
    <property type="component" value="Unassembled WGS sequence"/>
</dbReference>
<proteinExistence type="predicted"/>
<gene>
    <name evidence="1" type="ORF">P167DRAFT_93871</name>
</gene>
<dbReference type="EMBL" id="ML119121">
    <property type="protein sequence ID" value="RPB13710.1"/>
    <property type="molecule type" value="Genomic_DNA"/>
</dbReference>
<name>A0A3N4KT72_9PEZI</name>
<sequence>MSKFGSQPKENYRPCRLVVVHVSRFIARCHTKRKPLQRDVHQDPTFRIGENKLSNDNGLIRKEFPFFNQFERVFDGPRRYLTLATPTTPTTPSANHSNDIVGYDRDSTKLTGLFRFLLSLAGIMLVDDGTGDNKFSPLQTRFGIYMYHIHSSSIQSCLCHSICL</sequence>